<protein>
    <recommendedName>
        <fullName evidence="4">t-SNARE coiled-coil homology domain-containing protein</fullName>
    </recommendedName>
</protein>
<dbReference type="GO" id="GO:0006886">
    <property type="term" value="P:intracellular protein transport"/>
    <property type="evidence" value="ECO:0007669"/>
    <property type="project" value="TreeGrafter"/>
</dbReference>
<dbReference type="SMART" id="SM00397">
    <property type="entry name" value="t_SNARE"/>
    <property type="match status" value="1"/>
</dbReference>
<gene>
    <name evidence="5" type="ORF">ILUMI_06425</name>
</gene>
<keyword evidence="6" id="KW-1185">Reference proteome</keyword>
<evidence type="ECO:0000313" key="6">
    <source>
        <dbReference type="Proteomes" id="UP000801492"/>
    </source>
</evidence>
<evidence type="ECO:0000259" key="4">
    <source>
        <dbReference type="PROSITE" id="PS50192"/>
    </source>
</evidence>
<dbReference type="AlphaFoldDB" id="A0A8K0DA07"/>
<dbReference type="PANTHER" id="PTHR19957:SF139">
    <property type="entry name" value="SYNTAXIN-17"/>
    <property type="match status" value="1"/>
</dbReference>
<dbReference type="GO" id="GO:0006906">
    <property type="term" value="P:vesicle fusion"/>
    <property type="evidence" value="ECO:0007669"/>
    <property type="project" value="TreeGrafter"/>
</dbReference>
<dbReference type="Gene3D" id="1.20.5.110">
    <property type="match status" value="1"/>
</dbReference>
<dbReference type="GO" id="GO:0031201">
    <property type="term" value="C:SNARE complex"/>
    <property type="evidence" value="ECO:0007669"/>
    <property type="project" value="TreeGrafter"/>
</dbReference>
<dbReference type="Pfam" id="PF26585">
    <property type="entry name" value="STX17_N"/>
    <property type="match status" value="1"/>
</dbReference>
<feature type="region of interest" description="Disordered" evidence="3">
    <location>
        <begin position="269"/>
        <end position="296"/>
    </location>
</feature>
<reference evidence="5" key="1">
    <citation type="submission" date="2019-08" db="EMBL/GenBank/DDBJ databases">
        <title>The genome of the North American firefly Photinus pyralis.</title>
        <authorList>
            <consortium name="Photinus pyralis genome working group"/>
            <person name="Fallon T.R."/>
            <person name="Sander Lower S.E."/>
            <person name="Weng J.-K."/>
        </authorList>
    </citation>
    <scope>NUCLEOTIDE SEQUENCE</scope>
    <source>
        <strain evidence="5">TRF0915ILg1</strain>
        <tissue evidence="5">Whole body</tissue>
    </source>
</reference>
<dbReference type="PROSITE" id="PS50192">
    <property type="entry name" value="T_SNARE"/>
    <property type="match status" value="1"/>
</dbReference>
<dbReference type="InterPro" id="IPR059001">
    <property type="entry name" value="STX17_N"/>
</dbReference>
<feature type="coiled-coil region" evidence="2">
    <location>
        <begin position="51"/>
        <end position="81"/>
    </location>
</feature>
<accession>A0A8K0DA07</accession>
<dbReference type="GO" id="GO:0000421">
    <property type="term" value="C:autophagosome membrane"/>
    <property type="evidence" value="ECO:0007669"/>
    <property type="project" value="TreeGrafter"/>
</dbReference>
<organism evidence="5 6">
    <name type="scientific">Ignelater luminosus</name>
    <name type="common">Cucubano</name>
    <name type="synonym">Pyrophorus luminosus</name>
    <dbReference type="NCBI Taxonomy" id="2038154"/>
    <lineage>
        <taxon>Eukaryota</taxon>
        <taxon>Metazoa</taxon>
        <taxon>Ecdysozoa</taxon>
        <taxon>Arthropoda</taxon>
        <taxon>Hexapoda</taxon>
        <taxon>Insecta</taxon>
        <taxon>Pterygota</taxon>
        <taxon>Neoptera</taxon>
        <taxon>Endopterygota</taxon>
        <taxon>Coleoptera</taxon>
        <taxon>Polyphaga</taxon>
        <taxon>Elateriformia</taxon>
        <taxon>Elateroidea</taxon>
        <taxon>Elateridae</taxon>
        <taxon>Agrypninae</taxon>
        <taxon>Pyrophorini</taxon>
        <taxon>Ignelater</taxon>
    </lineage>
</organism>
<dbReference type="GO" id="GO:0048278">
    <property type="term" value="P:vesicle docking"/>
    <property type="evidence" value="ECO:0007669"/>
    <property type="project" value="TreeGrafter"/>
</dbReference>
<sequence>MSMVNTAIVKQPFKLIEIPLNKFRDEAVPHHQRVFETHKNNIHKHISSNNVEQIKWEIKDKKRIIRQLKDLMYELDTLRTQVEDSDLAKFDSKTLSLRKTILELISSYTNLENEAMQIISRNIEENNDKNQNPIQGISQLQVQENLSELKLNEKERQLRQVEALNKDIEDVHGIFTDLNQLAGEQKEHVNAIEANTEVASENINSGLRQLIQASKLKKASYPVAGAFIGTMVGGPIGSVAGLKIGGLAAIGCGVVGYFSGRFLKRSNDDPSLTEIENSENLSSGNVVSSTNEKKDI</sequence>
<feature type="compositionally biased region" description="Polar residues" evidence="3">
    <location>
        <begin position="274"/>
        <end position="290"/>
    </location>
</feature>
<dbReference type="EMBL" id="VTPC01002650">
    <property type="protein sequence ID" value="KAF2899762.1"/>
    <property type="molecule type" value="Genomic_DNA"/>
</dbReference>
<name>A0A8K0DA07_IGNLU</name>
<dbReference type="GO" id="GO:0005886">
    <property type="term" value="C:plasma membrane"/>
    <property type="evidence" value="ECO:0007669"/>
    <property type="project" value="TreeGrafter"/>
</dbReference>
<dbReference type="PANTHER" id="PTHR19957">
    <property type="entry name" value="SYNTAXIN"/>
    <property type="match status" value="1"/>
</dbReference>
<keyword evidence="2" id="KW-0175">Coiled coil</keyword>
<dbReference type="InterPro" id="IPR045242">
    <property type="entry name" value="Syntaxin"/>
</dbReference>
<dbReference type="GO" id="GO:0006887">
    <property type="term" value="P:exocytosis"/>
    <property type="evidence" value="ECO:0007669"/>
    <property type="project" value="TreeGrafter"/>
</dbReference>
<dbReference type="GO" id="GO:0005484">
    <property type="term" value="F:SNAP receptor activity"/>
    <property type="evidence" value="ECO:0007669"/>
    <property type="project" value="TreeGrafter"/>
</dbReference>
<comment type="similarity">
    <text evidence="1">Belongs to the syntaxin family.</text>
</comment>
<comment type="caution">
    <text evidence="5">The sequence shown here is derived from an EMBL/GenBank/DDBJ whole genome shotgun (WGS) entry which is preliminary data.</text>
</comment>
<feature type="coiled-coil region" evidence="2">
    <location>
        <begin position="137"/>
        <end position="171"/>
    </location>
</feature>
<dbReference type="GO" id="GO:0012505">
    <property type="term" value="C:endomembrane system"/>
    <property type="evidence" value="ECO:0007669"/>
    <property type="project" value="TreeGrafter"/>
</dbReference>
<evidence type="ECO:0000256" key="3">
    <source>
        <dbReference type="SAM" id="MobiDB-lite"/>
    </source>
</evidence>
<dbReference type="SUPFAM" id="SSF47661">
    <property type="entry name" value="t-snare proteins"/>
    <property type="match status" value="1"/>
</dbReference>
<proteinExistence type="inferred from homology"/>
<dbReference type="InterPro" id="IPR000727">
    <property type="entry name" value="T_SNARE_dom"/>
</dbReference>
<dbReference type="OrthoDB" id="10035606at2759"/>
<dbReference type="InterPro" id="IPR010989">
    <property type="entry name" value="SNARE"/>
</dbReference>
<dbReference type="GO" id="GO:0000149">
    <property type="term" value="F:SNARE binding"/>
    <property type="evidence" value="ECO:0007669"/>
    <property type="project" value="TreeGrafter"/>
</dbReference>
<feature type="domain" description="T-SNARE coiled-coil homology" evidence="4">
    <location>
        <begin position="151"/>
        <end position="213"/>
    </location>
</feature>
<evidence type="ECO:0000313" key="5">
    <source>
        <dbReference type="EMBL" id="KAF2899762.1"/>
    </source>
</evidence>
<dbReference type="Proteomes" id="UP000801492">
    <property type="component" value="Unassembled WGS sequence"/>
</dbReference>
<evidence type="ECO:0000256" key="1">
    <source>
        <dbReference type="ARBA" id="ARBA00009063"/>
    </source>
</evidence>
<evidence type="ECO:0000256" key="2">
    <source>
        <dbReference type="SAM" id="Coils"/>
    </source>
</evidence>